<dbReference type="Proteomes" id="UP000321192">
    <property type="component" value="Unassembled WGS sequence"/>
</dbReference>
<evidence type="ECO:0000313" key="3">
    <source>
        <dbReference type="EMBL" id="TXH89667.1"/>
    </source>
</evidence>
<evidence type="ECO:0000256" key="2">
    <source>
        <dbReference type="ARBA" id="ARBA00023172"/>
    </source>
</evidence>
<dbReference type="GO" id="GO:0003677">
    <property type="term" value="F:DNA binding"/>
    <property type="evidence" value="ECO:0007669"/>
    <property type="project" value="InterPro"/>
</dbReference>
<accession>A0A5C7T1I8</accession>
<evidence type="ECO:0000256" key="1">
    <source>
        <dbReference type="ARBA" id="ARBA00022908"/>
    </source>
</evidence>
<dbReference type="AlphaFoldDB" id="A0A5C7T1I8"/>
<gene>
    <name evidence="3" type="ORF">E6Q80_04180</name>
</gene>
<name>A0A5C7T1I8_THASP</name>
<dbReference type="GO" id="GO:0015074">
    <property type="term" value="P:DNA integration"/>
    <property type="evidence" value="ECO:0007669"/>
    <property type="project" value="UniProtKB-KW"/>
</dbReference>
<dbReference type="EMBL" id="SSFD01000055">
    <property type="protein sequence ID" value="TXH89667.1"/>
    <property type="molecule type" value="Genomic_DNA"/>
</dbReference>
<dbReference type="PANTHER" id="PTHR30349:SF64">
    <property type="entry name" value="PROPHAGE INTEGRASE INTD-RELATED"/>
    <property type="match status" value="1"/>
</dbReference>
<dbReference type="InterPro" id="IPR050090">
    <property type="entry name" value="Tyrosine_recombinase_XerCD"/>
</dbReference>
<keyword evidence="1" id="KW-0229">DNA integration</keyword>
<proteinExistence type="predicted"/>
<dbReference type="GO" id="GO:0006310">
    <property type="term" value="P:DNA recombination"/>
    <property type="evidence" value="ECO:0007669"/>
    <property type="project" value="UniProtKB-KW"/>
</dbReference>
<dbReference type="InterPro" id="IPR013762">
    <property type="entry name" value="Integrase-like_cat_sf"/>
</dbReference>
<protein>
    <submittedName>
        <fullName evidence="3">Site-specific integrase</fullName>
    </submittedName>
</protein>
<dbReference type="SUPFAM" id="SSF56349">
    <property type="entry name" value="DNA breaking-rejoining enzymes"/>
    <property type="match status" value="1"/>
</dbReference>
<dbReference type="InterPro" id="IPR011010">
    <property type="entry name" value="DNA_brk_join_enz"/>
</dbReference>
<keyword evidence="2" id="KW-0233">DNA recombination</keyword>
<organism evidence="3 4">
    <name type="scientific">Thauera aminoaromatica</name>
    <dbReference type="NCBI Taxonomy" id="164330"/>
    <lineage>
        <taxon>Bacteria</taxon>
        <taxon>Pseudomonadati</taxon>
        <taxon>Pseudomonadota</taxon>
        <taxon>Betaproteobacteria</taxon>
        <taxon>Rhodocyclales</taxon>
        <taxon>Zoogloeaceae</taxon>
        <taxon>Thauera</taxon>
    </lineage>
</organism>
<evidence type="ECO:0000313" key="4">
    <source>
        <dbReference type="Proteomes" id="UP000321192"/>
    </source>
</evidence>
<dbReference type="Gene3D" id="1.10.443.10">
    <property type="entry name" value="Intergrase catalytic core"/>
    <property type="match status" value="1"/>
</dbReference>
<sequence>MRELRRKILLPVFQLSELAEFDDVGSIQRSIRQGKGHPALDYRYRLVCDDEGARQFSYNLFPVVLDRKSVPWALGTLFILSQLQAESRPVMATFHSRADDLGAFKEWLDGQENPELLLFNFPKAKLRRTTYRYRGFLQKQIQAREIGTGTAKRRMATVIRFYMWLVTNHYFTPEFPTWEEREFHLSFKTDDGRQLSKIIVSTDLRIPDPKPEDDFDGAIQDGGKLRPLNRDEQEWVLEAAEAKGNSECLLLQLFMLSTGARIESACTLRARHFADVLPHYSKNPVGPGEVLRLKAGPGTGIETKNNKLGTFQIPRTLYELLYTYTHSERARLRRLRYESKHGPHADIYLFLTQQGNSYYISKDESQQFRLELKVRHAKNGQTIRQFIKDQAIPYVRERFDKSFFYRPHDLRASYGMNVTEELMRQVQGSQLTLHKARLIVKDLMWHKSSATTDQYLDYKGKIDAFYKAIDGYGEHLRLWTDRAMKGFSVDE</sequence>
<comment type="caution">
    <text evidence="3">The sequence shown here is derived from an EMBL/GenBank/DDBJ whole genome shotgun (WGS) entry which is preliminary data.</text>
</comment>
<reference evidence="3 4" key="1">
    <citation type="submission" date="2018-09" db="EMBL/GenBank/DDBJ databases">
        <title>Metagenome Assembled Genomes from an Advanced Water Purification Facility.</title>
        <authorList>
            <person name="Stamps B.W."/>
            <person name="Spear J.R."/>
        </authorList>
    </citation>
    <scope>NUCLEOTIDE SEQUENCE [LARGE SCALE GENOMIC DNA]</scope>
    <source>
        <strain evidence="3">Bin_27_1</strain>
    </source>
</reference>
<dbReference type="PANTHER" id="PTHR30349">
    <property type="entry name" value="PHAGE INTEGRASE-RELATED"/>
    <property type="match status" value="1"/>
</dbReference>
<dbReference type="RefSeq" id="WP_276657122.1">
    <property type="nucleotide sequence ID" value="NZ_SSFD01000055.1"/>
</dbReference>